<sequence>MHPAEQFNKAKAQVFSIYNRDGDVPAYKLLEAYRGSLPITAWYGLKAELDFYTKNKDVFTLDPVFDYGIKCDFTGNIDGVNNCRIDITTNLNFKKLKDYDSIQRKDNRKYKIVVMDKDTGKIADIFDLNFPYDNSGEGRMFDIALFMPSSSGNDGLRYDFHQEIITVGTSDPESDNKFITSCTDWYIPDFEYMVSELPEGINIEDEILKHAVFSSTSIEKSTSSRIMACAQPYFNIFNPHTGEGEWITKIYWKHPVVADYLGDYIETDLSDIF</sequence>
<evidence type="ECO:0000313" key="2">
    <source>
        <dbReference type="Proteomes" id="UP000315908"/>
    </source>
</evidence>
<evidence type="ECO:0000313" key="1">
    <source>
        <dbReference type="EMBL" id="TWI20358.1"/>
    </source>
</evidence>
<protein>
    <submittedName>
        <fullName evidence="1">Uncharacterized protein</fullName>
    </submittedName>
</protein>
<accession>A0A562MKJ6</accession>
<name>A0A562MKJ6_9SPHI</name>
<proteinExistence type="predicted"/>
<dbReference type="Proteomes" id="UP000315908">
    <property type="component" value="Unassembled WGS sequence"/>
</dbReference>
<dbReference type="OrthoDB" id="799742at2"/>
<dbReference type="AlphaFoldDB" id="A0A562MKJ6"/>
<dbReference type="RefSeq" id="WP_145328025.1">
    <property type="nucleotide sequence ID" value="NZ_VLKR01000010.1"/>
</dbReference>
<dbReference type="EMBL" id="VLKR01000010">
    <property type="protein sequence ID" value="TWI20358.1"/>
    <property type="molecule type" value="Genomic_DNA"/>
</dbReference>
<comment type="caution">
    <text evidence="1">The sequence shown here is derived from an EMBL/GenBank/DDBJ whole genome shotgun (WGS) entry which is preliminary data.</text>
</comment>
<gene>
    <name evidence="1" type="ORF">IQ31_02313</name>
</gene>
<reference evidence="1 2" key="1">
    <citation type="journal article" date="2015" name="Stand. Genomic Sci.">
        <title>Genomic Encyclopedia of Bacterial and Archaeal Type Strains, Phase III: the genomes of soil and plant-associated and newly described type strains.</title>
        <authorList>
            <person name="Whitman W.B."/>
            <person name="Woyke T."/>
            <person name="Klenk H.P."/>
            <person name="Zhou Y."/>
            <person name="Lilburn T.G."/>
            <person name="Beck B.J."/>
            <person name="De Vos P."/>
            <person name="Vandamme P."/>
            <person name="Eisen J.A."/>
            <person name="Garrity G."/>
            <person name="Hugenholtz P."/>
            <person name="Kyrpides N.C."/>
        </authorList>
    </citation>
    <scope>NUCLEOTIDE SEQUENCE [LARGE SCALE GENOMIC DNA]</scope>
    <source>
        <strain evidence="1 2">CGMCC 1.6855</strain>
    </source>
</reference>
<organism evidence="1 2">
    <name type="scientific">Sphingobacterium siyangense</name>
    <dbReference type="NCBI Taxonomy" id="459529"/>
    <lineage>
        <taxon>Bacteria</taxon>
        <taxon>Pseudomonadati</taxon>
        <taxon>Bacteroidota</taxon>
        <taxon>Sphingobacteriia</taxon>
        <taxon>Sphingobacteriales</taxon>
        <taxon>Sphingobacteriaceae</taxon>
        <taxon>Sphingobacterium</taxon>
    </lineage>
</organism>